<dbReference type="InterPro" id="IPR009078">
    <property type="entry name" value="Ferritin-like_SF"/>
</dbReference>
<feature type="domain" description="DUF4439" evidence="2">
    <location>
        <begin position="13"/>
        <end position="137"/>
    </location>
</feature>
<evidence type="ECO:0000313" key="3">
    <source>
        <dbReference type="EMBL" id="MFC7616869.1"/>
    </source>
</evidence>
<dbReference type="Proteomes" id="UP001596512">
    <property type="component" value="Unassembled WGS sequence"/>
</dbReference>
<gene>
    <name evidence="3" type="ORF">ACFQV2_28885</name>
</gene>
<keyword evidence="4" id="KW-1185">Reference proteome</keyword>
<dbReference type="Pfam" id="PF14530">
    <property type="entry name" value="DUF4439"/>
    <property type="match status" value="1"/>
</dbReference>
<evidence type="ECO:0000313" key="4">
    <source>
        <dbReference type="Proteomes" id="UP001596512"/>
    </source>
</evidence>
<dbReference type="InterPro" id="IPR012347">
    <property type="entry name" value="Ferritin-like"/>
</dbReference>
<organism evidence="3 4">
    <name type="scientific">Actinokineospora soli</name>
    <dbReference type="NCBI Taxonomy" id="1048753"/>
    <lineage>
        <taxon>Bacteria</taxon>
        <taxon>Bacillati</taxon>
        <taxon>Actinomycetota</taxon>
        <taxon>Actinomycetes</taxon>
        <taxon>Pseudonocardiales</taxon>
        <taxon>Pseudonocardiaceae</taxon>
        <taxon>Actinokineospora</taxon>
    </lineage>
</organism>
<comment type="caution">
    <text evidence="3">The sequence shown here is derived from an EMBL/GenBank/DDBJ whole genome shotgun (WGS) entry which is preliminary data.</text>
</comment>
<dbReference type="CDD" id="cd00657">
    <property type="entry name" value="Ferritin_like"/>
    <property type="match status" value="1"/>
</dbReference>
<protein>
    <submittedName>
        <fullName evidence="3">Ferritin-like domain-containing protein</fullName>
    </submittedName>
</protein>
<dbReference type="Gene3D" id="1.20.1260.10">
    <property type="match status" value="1"/>
</dbReference>
<proteinExistence type="predicted"/>
<reference evidence="4" key="1">
    <citation type="journal article" date="2019" name="Int. J. Syst. Evol. Microbiol.">
        <title>The Global Catalogue of Microorganisms (GCM) 10K type strain sequencing project: providing services to taxonomists for standard genome sequencing and annotation.</title>
        <authorList>
            <consortium name="The Broad Institute Genomics Platform"/>
            <consortium name="The Broad Institute Genome Sequencing Center for Infectious Disease"/>
            <person name="Wu L."/>
            <person name="Ma J."/>
        </authorList>
    </citation>
    <scope>NUCLEOTIDE SEQUENCE [LARGE SCALE GENOMIC DNA]</scope>
    <source>
        <strain evidence="4">JCM 17695</strain>
    </source>
</reference>
<feature type="region of interest" description="Disordered" evidence="1">
    <location>
        <begin position="140"/>
        <end position="162"/>
    </location>
</feature>
<accession>A0ABW2TT20</accession>
<evidence type="ECO:0000256" key="1">
    <source>
        <dbReference type="SAM" id="MobiDB-lite"/>
    </source>
</evidence>
<dbReference type="SUPFAM" id="SSF47240">
    <property type="entry name" value="Ferritin-like"/>
    <property type="match status" value="1"/>
</dbReference>
<dbReference type="InterPro" id="IPR029447">
    <property type="entry name" value="DUF4439"/>
</dbReference>
<dbReference type="EMBL" id="JBHTEY010000004">
    <property type="protein sequence ID" value="MFC7616869.1"/>
    <property type="molecule type" value="Genomic_DNA"/>
</dbReference>
<name>A0ABW2TT20_9PSEU</name>
<evidence type="ECO:0000259" key="2">
    <source>
        <dbReference type="Pfam" id="PF14530"/>
    </source>
</evidence>
<sequence>MSQPGMPPDTVAAVQAALGAEHAALWVYGLVSAFLPAAYDKGLREGTAVHRNRRDVTARQLSAAGIEPEPAKAAYVPPDPVDGEAAAVKLVATAETDATVAWRAVLDRCDDAGLRASALEALTESSVRATRWRKAAGINPRCRRSRVSPERRSACRSGSRRR</sequence>